<dbReference type="AlphaFoldDB" id="A0A6G1GLL6"/>
<dbReference type="InterPro" id="IPR005467">
    <property type="entry name" value="His_kinase_dom"/>
</dbReference>
<evidence type="ECO:0000259" key="4">
    <source>
        <dbReference type="PROSITE" id="PS50109"/>
    </source>
</evidence>
<dbReference type="InterPro" id="IPR003594">
    <property type="entry name" value="HATPase_dom"/>
</dbReference>
<dbReference type="PROSITE" id="PS50109">
    <property type="entry name" value="HIS_KIN"/>
    <property type="match status" value="1"/>
</dbReference>
<dbReference type="Gene3D" id="3.40.50.2300">
    <property type="match status" value="1"/>
</dbReference>
<evidence type="ECO:0000256" key="1">
    <source>
        <dbReference type="ARBA" id="ARBA00022553"/>
    </source>
</evidence>
<dbReference type="SMART" id="SM00387">
    <property type="entry name" value="HATPase_c"/>
    <property type="match status" value="1"/>
</dbReference>
<dbReference type="Proteomes" id="UP000800041">
    <property type="component" value="Unassembled WGS sequence"/>
</dbReference>
<dbReference type="CDD" id="cd17546">
    <property type="entry name" value="REC_hyHK_CKI1_RcsC-like"/>
    <property type="match status" value="1"/>
</dbReference>
<evidence type="ECO:0008006" key="8">
    <source>
        <dbReference type="Google" id="ProtNLM"/>
    </source>
</evidence>
<keyword evidence="1 2" id="KW-0597">Phosphoprotein</keyword>
<dbReference type="SUPFAM" id="SSF55874">
    <property type="entry name" value="ATPase domain of HSP90 chaperone/DNA topoisomerase II/histidine kinase"/>
    <property type="match status" value="1"/>
</dbReference>
<evidence type="ECO:0000313" key="7">
    <source>
        <dbReference type="Proteomes" id="UP000800041"/>
    </source>
</evidence>
<accession>A0A6G1GLL6</accession>
<organism evidence="6 7">
    <name type="scientific">Aulographum hederae CBS 113979</name>
    <dbReference type="NCBI Taxonomy" id="1176131"/>
    <lineage>
        <taxon>Eukaryota</taxon>
        <taxon>Fungi</taxon>
        <taxon>Dikarya</taxon>
        <taxon>Ascomycota</taxon>
        <taxon>Pezizomycotina</taxon>
        <taxon>Dothideomycetes</taxon>
        <taxon>Pleosporomycetidae</taxon>
        <taxon>Aulographales</taxon>
        <taxon>Aulographaceae</taxon>
    </lineage>
</organism>
<dbReference type="InterPro" id="IPR004358">
    <property type="entry name" value="Sig_transdc_His_kin-like_C"/>
</dbReference>
<evidence type="ECO:0000259" key="5">
    <source>
        <dbReference type="PROSITE" id="PS50110"/>
    </source>
</evidence>
<dbReference type="InterPro" id="IPR001789">
    <property type="entry name" value="Sig_transdc_resp-reg_receiver"/>
</dbReference>
<dbReference type="InterPro" id="IPR050956">
    <property type="entry name" value="2C_system_His_kinase"/>
</dbReference>
<dbReference type="EMBL" id="ML977193">
    <property type="protein sequence ID" value="KAF1981835.1"/>
    <property type="molecule type" value="Genomic_DNA"/>
</dbReference>
<dbReference type="PANTHER" id="PTHR43719:SF31">
    <property type="entry name" value="HISTIDINE KINASE"/>
    <property type="match status" value="1"/>
</dbReference>
<gene>
    <name evidence="6" type="ORF">K402DRAFT_220879</name>
</gene>
<dbReference type="SUPFAM" id="SSF52172">
    <property type="entry name" value="CheY-like"/>
    <property type="match status" value="1"/>
</dbReference>
<evidence type="ECO:0000256" key="2">
    <source>
        <dbReference type="PROSITE-ProRule" id="PRU00169"/>
    </source>
</evidence>
<feature type="domain" description="Response regulatory" evidence="5">
    <location>
        <begin position="843"/>
        <end position="975"/>
    </location>
</feature>
<dbReference type="Pfam" id="PF00512">
    <property type="entry name" value="HisKA"/>
    <property type="match status" value="1"/>
</dbReference>
<evidence type="ECO:0000313" key="6">
    <source>
        <dbReference type="EMBL" id="KAF1981835.1"/>
    </source>
</evidence>
<keyword evidence="7" id="KW-1185">Reference proteome</keyword>
<dbReference type="SUPFAM" id="SSF55785">
    <property type="entry name" value="PYP-like sensor domain (PAS domain)"/>
    <property type="match status" value="1"/>
</dbReference>
<reference evidence="6" key="1">
    <citation type="journal article" date="2020" name="Stud. Mycol.">
        <title>101 Dothideomycetes genomes: a test case for predicting lifestyles and emergence of pathogens.</title>
        <authorList>
            <person name="Haridas S."/>
            <person name="Albert R."/>
            <person name="Binder M."/>
            <person name="Bloem J."/>
            <person name="Labutti K."/>
            <person name="Salamov A."/>
            <person name="Andreopoulos B."/>
            <person name="Baker S."/>
            <person name="Barry K."/>
            <person name="Bills G."/>
            <person name="Bluhm B."/>
            <person name="Cannon C."/>
            <person name="Castanera R."/>
            <person name="Culley D."/>
            <person name="Daum C."/>
            <person name="Ezra D."/>
            <person name="Gonzalez J."/>
            <person name="Henrissat B."/>
            <person name="Kuo A."/>
            <person name="Liang C."/>
            <person name="Lipzen A."/>
            <person name="Lutzoni F."/>
            <person name="Magnuson J."/>
            <person name="Mondo S."/>
            <person name="Nolan M."/>
            <person name="Ohm R."/>
            <person name="Pangilinan J."/>
            <person name="Park H.-J."/>
            <person name="Ramirez L."/>
            <person name="Alfaro M."/>
            <person name="Sun H."/>
            <person name="Tritt A."/>
            <person name="Yoshinaga Y."/>
            <person name="Zwiers L.-H."/>
            <person name="Turgeon B."/>
            <person name="Goodwin S."/>
            <person name="Spatafora J."/>
            <person name="Crous P."/>
            <person name="Grigoriev I."/>
        </authorList>
    </citation>
    <scope>NUCLEOTIDE SEQUENCE</scope>
    <source>
        <strain evidence="6">CBS 113979</strain>
    </source>
</reference>
<dbReference type="OrthoDB" id="60033at2759"/>
<dbReference type="InterPro" id="IPR036097">
    <property type="entry name" value="HisK_dim/P_sf"/>
</dbReference>
<dbReference type="Gene3D" id="1.10.287.130">
    <property type="match status" value="1"/>
</dbReference>
<dbReference type="InterPro" id="IPR036890">
    <property type="entry name" value="HATPase_C_sf"/>
</dbReference>
<dbReference type="Gene3D" id="3.30.450.20">
    <property type="entry name" value="PAS domain"/>
    <property type="match status" value="2"/>
</dbReference>
<proteinExistence type="predicted"/>
<feature type="domain" description="Histidine kinase" evidence="4">
    <location>
        <begin position="528"/>
        <end position="795"/>
    </location>
</feature>
<feature type="modified residue" description="4-aspartylphosphate" evidence="2">
    <location>
        <position position="904"/>
    </location>
</feature>
<dbReference type="Pfam" id="PF00072">
    <property type="entry name" value="Response_reg"/>
    <property type="match status" value="1"/>
</dbReference>
<dbReference type="InterPro" id="IPR003661">
    <property type="entry name" value="HisK_dim/P_dom"/>
</dbReference>
<protein>
    <recommendedName>
        <fullName evidence="8">Histidine kinase HHK15p</fullName>
    </recommendedName>
</protein>
<dbReference type="Pfam" id="PF02518">
    <property type="entry name" value="HATPase_c"/>
    <property type="match status" value="1"/>
</dbReference>
<dbReference type="SMART" id="SM00448">
    <property type="entry name" value="REC"/>
    <property type="match status" value="1"/>
</dbReference>
<dbReference type="PRINTS" id="PR00344">
    <property type="entry name" value="BCTRLSENSOR"/>
</dbReference>
<dbReference type="SUPFAM" id="SSF47384">
    <property type="entry name" value="Homodimeric domain of signal transducing histidine kinase"/>
    <property type="match status" value="1"/>
</dbReference>
<feature type="region of interest" description="Disordered" evidence="3">
    <location>
        <begin position="1"/>
        <end position="21"/>
    </location>
</feature>
<dbReference type="Gene3D" id="3.30.565.10">
    <property type="entry name" value="Histidine kinase-like ATPase, C-terminal domain"/>
    <property type="match status" value="1"/>
</dbReference>
<dbReference type="InterPro" id="IPR011006">
    <property type="entry name" value="CheY-like_superfamily"/>
</dbReference>
<sequence>MAGDPSAVPTPHQPEKSFLSQDATSEPISWVDALPQSEQVQLFKNAAWASTPLGPLGTWGPSLRMLANLIFADSRGSCIYWGPGRHAFYNEPFRVMCGGAHPSLMGNTFAFGFPELNVAIEPIFEQVERTGKTFNVDQIPLFPNRKGYLEETYFTGSFIPITGDSGRVEGFFNTTFEVTFNIIHERRRLLTNSIAAIPVKPLAQLLPEIVRAFEQNPRDIPMAALYSSDDSGMLELQGTVGIPHGHASAPLTLDLTSSHAGFAPSFRSAKTKGSHVVIPLADDQALQALLKGVSWRGFEEPSRHIIVTPVSTAGKLLGFLVLGTNPRSSIDDLQFAEDLLSQIIIKWSSAISADVARLREERLVTELAELERRIWYMAKFSPVGMVHVTVDGKIAWANDQYYDITDHPRNSEKHYALSFADVFIDEDRPSSFDMWDKLLKGAPHISMQLRLKKQFVPPSTEDDVGPKLSHNPGWVLVSGFPLVQDGEVKMVMGTLTNISALKWAENIKTTLAEAAVKARRQQEEFIDITSHELRNPLSAILQSADSIAHSYEDSRQHDTVIAANNIEAAQTILACAAHQKRIIDDVLTLSRLESSMLSITPVVVTPGIIVQAVRNMFKKETISEGIDLRAVQQPSVESLRVDQIYCDPSRLTQIFINLISNAIKFTREQKTRQITINYGAALDESDICQSNSEIHWLPSKEEREDLTAQAEWGSQQAIYLHFSIQDTGVGVAPSEIDNLFLRFSQATAKTHVQYGGSGLGLYISRELTEKQGGRMGIKSTPGQGTTFAFFIKTRRVNPRRESTVNGHDNKVYEIRSPAAIGGGDRPKALSAHNRNTKVGHNLRVLLVEDNLVNQKVLTRQMRNRGCTVYVANHGVEALAFLEKTTYWMGTDESEKVDIDIVAMDWEMPVMDGLTCAKRIRELQKEGSIVRHVPIVATTANARLEQINMALEAGIDAVMSKPFLVNDLLKKMEEMLERTEE</sequence>
<evidence type="ECO:0000256" key="3">
    <source>
        <dbReference type="SAM" id="MobiDB-lite"/>
    </source>
</evidence>
<name>A0A6G1GLL6_9PEZI</name>
<dbReference type="CDD" id="cd00082">
    <property type="entry name" value="HisKA"/>
    <property type="match status" value="1"/>
</dbReference>
<dbReference type="GO" id="GO:0000155">
    <property type="term" value="F:phosphorelay sensor kinase activity"/>
    <property type="evidence" value="ECO:0007669"/>
    <property type="project" value="InterPro"/>
</dbReference>
<dbReference type="InterPro" id="IPR035965">
    <property type="entry name" value="PAS-like_dom_sf"/>
</dbReference>
<dbReference type="SMART" id="SM00388">
    <property type="entry name" value="HisKA"/>
    <property type="match status" value="1"/>
</dbReference>
<dbReference type="PROSITE" id="PS50110">
    <property type="entry name" value="RESPONSE_REGULATORY"/>
    <property type="match status" value="1"/>
</dbReference>
<dbReference type="PANTHER" id="PTHR43719">
    <property type="entry name" value="TWO-COMPONENT HISTIDINE KINASE"/>
    <property type="match status" value="1"/>
</dbReference>